<feature type="region of interest" description="Disordered" evidence="1">
    <location>
        <begin position="439"/>
        <end position="458"/>
    </location>
</feature>
<feature type="compositionally biased region" description="Acidic residues" evidence="1">
    <location>
        <begin position="73"/>
        <end position="82"/>
    </location>
</feature>
<reference evidence="3" key="1">
    <citation type="journal article" date="2015" name="PLoS Genet.">
        <title>The dynamic genome and transcriptome of the human fungal pathogen Blastomyces and close relative Emmonsia.</title>
        <authorList>
            <person name="Munoz J.F."/>
            <person name="Gauthier G.M."/>
            <person name="Desjardins C.A."/>
            <person name="Gallo J.E."/>
            <person name="Holder J."/>
            <person name="Sullivan T.D."/>
            <person name="Marty A.J."/>
            <person name="Carmen J.C."/>
            <person name="Chen Z."/>
            <person name="Ding L."/>
            <person name="Gujja S."/>
            <person name="Magrini V."/>
            <person name="Misas E."/>
            <person name="Mitreva M."/>
            <person name="Priest M."/>
            <person name="Saif S."/>
            <person name="Whiston E.A."/>
            <person name="Young S."/>
            <person name="Zeng Q."/>
            <person name="Goldman W.E."/>
            <person name="Mardis E.R."/>
            <person name="Taylor J.W."/>
            <person name="McEwen J.G."/>
            <person name="Clay O.K."/>
            <person name="Klein B.S."/>
            <person name="Cuomo C.A."/>
        </authorList>
    </citation>
    <scope>NUCLEOTIDE SEQUENCE [LARGE SCALE GENOMIC DNA]</scope>
    <source>
        <strain evidence="3">UAMH 3008</strain>
    </source>
</reference>
<feature type="region of interest" description="Disordered" evidence="1">
    <location>
        <begin position="163"/>
        <end position="254"/>
    </location>
</feature>
<feature type="region of interest" description="Disordered" evidence="1">
    <location>
        <begin position="1"/>
        <end position="150"/>
    </location>
</feature>
<dbReference type="InterPro" id="IPR018800">
    <property type="entry name" value="PRCC"/>
</dbReference>
<dbReference type="PANTHER" id="PTHR13621">
    <property type="entry name" value="PROLINE-RICH PROTEIN PRCC"/>
    <property type="match status" value="1"/>
</dbReference>
<evidence type="ECO:0000313" key="2">
    <source>
        <dbReference type="EMBL" id="KKZ66311.1"/>
    </source>
</evidence>
<proteinExistence type="predicted"/>
<accession>A0A0G2JAT9</accession>
<feature type="compositionally biased region" description="Low complexity" evidence="1">
    <location>
        <begin position="361"/>
        <end position="380"/>
    </location>
</feature>
<feature type="region of interest" description="Disordered" evidence="1">
    <location>
        <begin position="272"/>
        <end position="380"/>
    </location>
</feature>
<evidence type="ECO:0008006" key="4">
    <source>
        <dbReference type="Google" id="ProtNLM"/>
    </source>
</evidence>
<comment type="caution">
    <text evidence="2">The sequence shown here is derived from an EMBL/GenBank/DDBJ whole genome shotgun (WGS) entry which is preliminary data.</text>
</comment>
<feature type="compositionally biased region" description="Low complexity" evidence="1">
    <location>
        <begin position="322"/>
        <end position="344"/>
    </location>
</feature>
<sequence>MALVSYSDSESSDPESTPTIQIFEKKKATAPATLTSNREPSKPTFQPLTDRRNPRKIFVSLPDTDKSTKSDAPENDNDDNDGDGPARKRPRIGAQGGGGGAFSVFNSLLPEPKRKGPVKPRQDRKSDGTTAPARKVFSLKTGAEPGFDRGADAQMKWDLSSGAGSGIMGDVPGGGRGGDGYRDGITESVKKKAEEPAVKPKGNAMMFKPLSVARGTTKKKKKVRTTAVPPPQAMEGDGGMSAVSGVSETGSTAGQMKAEDFISKPAPKPKVSLFGLGKDENQAPSVSQASSTTYVPLVYNTPSELEPEPTSVTPMELSVPLPSTSPAPNQQQSQQQPQQQTLASIADDLNLSRAEKRQLFGRQGLSSSSSNAAGARRSNPNIITFNTDQEYSSNNAFLLSASDAELAAQQHNPVRSIAPGKHSLQQLVNAVSNQRDALEDSFATGKRNKKEAGSKYGW</sequence>
<feature type="compositionally biased region" description="Basic and acidic residues" evidence="1">
    <location>
        <begin position="179"/>
        <end position="198"/>
    </location>
</feature>
<gene>
    <name evidence="2" type="ORF">EMCG_07975</name>
</gene>
<evidence type="ECO:0000313" key="3">
    <source>
        <dbReference type="Proteomes" id="UP000034164"/>
    </source>
</evidence>
<feature type="compositionally biased region" description="Gly residues" evidence="1">
    <location>
        <begin position="163"/>
        <end position="178"/>
    </location>
</feature>
<dbReference type="Proteomes" id="UP000034164">
    <property type="component" value="Unassembled WGS sequence"/>
</dbReference>
<dbReference type="OrthoDB" id="2555634at2759"/>
<evidence type="ECO:0000256" key="1">
    <source>
        <dbReference type="SAM" id="MobiDB-lite"/>
    </source>
</evidence>
<dbReference type="AlphaFoldDB" id="A0A0G2JAT9"/>
<feature type="compositionally biased region" description="Basic and acidic residues" evidence="1">
    <location>
        <begin position="63"/>
        <end position="72"/>
    </location>
</feature>
<feature type="compositionally biased region" description="Polar residues" evidence="1">
    <location>
        <begin position="32"/>
        <end position="47"/>
    </location>
</feature>
<dbReference type="VEuPathDB" id="FungiDB:EMCG_07975"/>
<dbReference type="PANTHER" id="PTHR13621:SF2">
    <property type="entry name" value="PROLINE-RICH PROTEIN PRCC"/>
    <property type="match status" value="1"/>
</dbReference>
<name>A0A0G2JAT9_9EURO</name>
<dbReference type="Pfam" id="PF10253">
    <property type="entry name" value="PRCC"/>
    <property type="match status" value="1"/>
</dbReference>
<feature type="compositionally biased region" description="Polar residues" evidence="1">
    <location>
        <begin position="282"/>
        <end position="294"/>
    </location>
</feature>
<dbReference type="EMBL" id="LCZI01000499">
    <property type="protein sequence ID" value="KKZ66311.1"/>
    <property type="molecule type" value="Genomic_DNA"/>
</dbReference>
<protein>
    <recommendedName>
        <fullName evidence="4">Mitotic checkpoint regulator, MAD2B-interacting-domain-containing protein</fullName>
    </recommendedName>
</protein>
<organism evidence="2 3">
    <name type="scientific">[Emmonsia] crescens</name>
    <dbReference type="NCBI Taxonomy" id="73230"/>
    <lineage>
        <taxon>Eukaryota</taxon>
        <taxon>Fungi</taxon>
        <taxon>Dikarya</taxon>
        <taxon>Ascomycota</taxon>
        <taxon>Pezizomycotina</taxon>
        <taxon>Eurotiomycetes</taxon>
        <taxon>Eurotiomycetidae</taxon>
        <taxon>Onygenales</taxon>
        <taxon>Ajellomycetaceae</taxon>
        <taxon>Emergomyces</taxon>
    </lineage>
</organism>
<dbReference type="GO" id="GO:0005634">
    <property type="term" value="C:nucleus"/>
    <property type="evidence" value="ECO:0007669"/>
    <property type="project" value="TreeGrafter"/>
</dbReference>
<feature type="compositionally biased region" description="Polar residues" evidence="1">
    <location>
        <begin position="244"/>
        <end position="254"/>
    </location>
</feature>